<accession>A0A9X3Z6J6</accession>
<dbReference type="InterPro" id="IPR025291">
    <property type="entry name" value="DUF4153"/>
</dbReference>
<dbReference type="Pfam" id="PF13687">
    <property type="entry name" value="DUF4153"/>
    <property type="match status" value="1"/>
</dbReference>
<keyword evidence="1" id="KW-0472">Membrane</keyword>
<keyword evidence="3" id="KW-1185">Reference proteome</keyword>
<protein>
    <submittedName>
        <fullName evidence="2">DUF4153 domain-containing protein</fullName>
    </submittedName>
</protein>
<feature type="transmembrane region" description="Helical" evidence="1">
    <location>
        <begin position="274"/>
        <end position="299"/>
    </location>
</feature>
<feature type="transmembrane region" description="Helical" evidence="1">
    <location>
        <begin position="311"/>
        <end position="333"/>
    </location>
</feature>
<reference evidence="2" key="2">
    <citation type="journal article" date="2023" name="Syst. Appl. Microbiol.">
        <title>Govania unica gen. nov., sp. nov., a rare biosphere bacterium that represents a novel family in the class Alphaproteobacteria.</title>
        <authorList>
            <person name="Vandamme P."/>
            <person name="Peeters C."/>
            <person name="Hettiarachchi A."/>
            <person name="Cnockaert M."/>
            <person name="Carlier A."/>
        </authorList>
    </citation>
    <scope>NUCLEOTIDE SEQUENCE</scope>
    <source>
        <strain evidence="2">LMG 31809</strain>
    </source>
</reference>
<keyword evidence="1" id="KW-1133">Transmembrane helix</keyword>
<feature type="transmembrane region" description="Helical" evidence="1">
    <location>
        <begin position="93"/>
        <end position="112"/>
    </location>
</feature>
<comment type="caution">
    <text evidence="2">The sequence shown here is derived from an EMBL/GenBank/DDBJ whole genome shotgun (WGS) entry which is preliminary data.</text>
</comment>
<feature type="transmembrane region" description="Helical" evidence="1">
    <location>
        <begin position="68"/>
        <end position="87"/>
    </location>
</feature>
<sequence length="582" mass="64582">MKLWKYDIALDPAPILIGFLQGLGFYLLSQKFTGVPLAASQAATLFLILAPTALMLAIREQSRLRDAIAAYAVGAFYAGLYLLLQTLTDPTTLGNGLGLAAVSGSYILLCFYQASRGHSWRKIPYPRLFEAAWANLLVLMLSAVFTFVVFLVLFLWGQLFSLIRLDIFSETFAKNWFCWPFYSAVFGLGITLLRELDGPILAVRRLILATFRILAVIVAFAGLLFLLALPFTGLAPLWATQRATPILLSMVIAFVIFVNGAIQDGREQRLFWRPASLLVKAFMVALPIYGLLAFYSVWLRVSQYGLTPDRVTALVLTWLTVAYGFAYATTVLFRRRVWIDSLTIINPRLALLAVLLGILLHVPGFDGMTRSAHNQLSRLQTGKVAAVDFDFGALKFNLGKPGLRALDKIRHDPKLMAEEDVRTALADLDAAKHPGDWRTSQDKAQKGLTGSKREKLLTTLDELPIFPSNALMPQRFLPALLEMAPDLAKSCANRDLETTSPCAIILLDFNRDGYDDTAIWTGGNSVTLFIWNSPKDRYEPPLTLSAPHPLSLEILRAADQTGQIRIVPARVDSLIIGNNRFD</sequence>
<proteinExistence type="predicted"/>
<feature type="transmembrane region" description="Helical" evidence="1">
    <location>
        <begin position="243"/>
        <end position="262"/>
    </location>
</feature>
<dbReference type="RefSeq" id="WP_274942895.1">
    <property type="nucleotide sequence ID" value="NZ_JANWOI010000001.1"/>
</dbReference>
<evidence type="ECO:0000313" key="2">
    <source>
        <dbReference type="EMBL" id="MDA5193201.1"/>
    </source>
</evidence>
<feature type="transmembrane region" description="Helical" evidence="1">
    <location>
        <begin position="206"/>
        <end position="231"/>
    </location>
</feature>
<dbReference type="AlphaFoldDB" id="A0A9X3Z6J6"/>
<evidence type="ECO:0000313" key="3">
    <source>
        <dbReference type="Proteomes" id="UP001141619"/>
    </source>
</evidence>
<dbReference type="EMBL" id="JANWOI010000001">
    <property type="protein sequence ID" value="MDA5193201.1"/>
    <property type="molecule type" value="Genomic_DNA"/>
</dbReference>
<name>A0A9X3Z6J6_9PROT</name>
<feature type="transmembrane region" description="Helical" evidence="1">
    <location>
        <begin position="176"/>
        <end position="194"/>
    </location>
</feature>
<feature type="transmembrane region" description="Helical" evidence="1">
    <location>
        <begin position="345"/>
        <end position="365"/>
    </location>
</feature>
<evidence type="ECO:0000256" key="1">
    <source>
        <dbReference type="SAM" id="Phobius"/>
    </source>
</evidence>
<organism evidence="2 3">
    <name type="scientific">Govanella unica</name>
    <dbReference type="NCBI Taxonomy" id="2975056"/>
    <lineage>
        <taxon>Bacteria</taxon>
        <taxon>Pseudomonadati</taxon>
        <taxon>Pseudomonadota</taxon>
        <taxon>Alphaproteobacteria</taxon>
        <taxon>Emcibacterales</taxon>
        <taxon>Govanellaceae</taxon>
        <taxon>Govanella</taxon>
    </lineage>
</organism>
<feature type="transmembrane region" description="Helical" evidence="1">
    <location>
        <begin position="133"/>
        <end position="156"/>
    </location>
</feature>
<gene>
    <name evidence="2" type="ORF">NYP16_04420</name>
</gene>
<keyword evidence="1" id="KW-0812">Transmembrane</keyword>
<feature type="transmembrane region" description="Helical" evidence="1">
    <location>
        <begin position="35"/>
        <end position="56"/>
    </location>
</feature>
<dbReference type="Proteomes" id="UP001141619">
    <property type="component" value="Unassembled WGS sequence"/>
</dbReference>
<reference evidence="2" key="1">
    <citation type="submission" date="2022-08" db="EMBL/GenBank/DDBJ databases">
        <authorList>
            <person name="Vandamme P."/>
            <person name="Hettiarachchi A."/>
            <person name="Peeters C."/>
            <person name="Cnockaert M."/>
            <person name="Carlier A."/>
        </authorList>
    </citation>
    <scope>NUCLEOTIDE SEQUENCE</scope>
    <source>
        <strain evidence="2">LMG 31809</strain>
    </source>
</reference>